<dbReference type="Pfam" id="PF00498">
    <property type="entry name" value="FHA"/>
    <property type="match status" value="1"/>
</dbReference>
<dbReference type="RefSeq" id="XP_037144890.1">
    <property type="nucleotide sequence ID" value="XM_037288995.1"/>
</dbReference>
<evidence type="ECO:0000313" key="4">
    <source>
        <dbReference type="EMBL" id="QLG73163.1"/>
    </source>
</evidence>
<name>A0A7H9B3U4_ZYGMR</name>
<organism evidence="4 5">
    <name type="scientific">Zygotorulaspora mrakii</name>
    <name type="common">Zygosaccharomyces mrakii</name>
    <dbReference type="NCBI Taxonomy" id="42260"/>
    <lineage>
        <taxon>Eukaryota</taxon>
        <taxon>Fungi</taxon>
        <taxon>Dikarya</taxon>
        <taxon>Ascomycota</taxon>
        <taxon>Saccharomycotina</taxon>
        <taxon>Saccharomycetes</taxon>
        <taxon>Saccharomycetales</taxon>
        <taxon>Saccharomycetaceae</taxon>
        <taxon>Zygotorulaspora</taxon>
    </lineage>
</organism>
<comment type="similarity">
    <text evidence="1">Belongs to the protein kinase superfamily. CAMK Ser/Thr protein kinase family. CHEK2 subfamily.</text>
</comment>
<dbReference type="PROSITE" id="PS00108">
    <property type="entry name" value="PROTEIN_KINASE_ST"/>
    <property type="match status" value="1"/>
</dbReference>
<dbReference type="Pfam" id="PF00069">
    <property type="entry name" value="Pkinase"/>
    <property type="match status" value="1"/>
</dbReference>
<evidence type="ECO:0000259" key="3">
    <source>
        <dbReference type="PROSITE" id="PS50011"/>
    </source>
</evidence>
<dbReference type="InterPro" id="IPR008984">
    <property type="entry name" value="SMAD_FHA_dom_sf"/>
</dbReference>
<dbReference type="Gene3D" id="3.30.200.20">
    <property type="entry name" value="Phosphorylase Kinase, domain 1"/>
    <property type="match status" value="1"/>
</dbReference>
<evidence type="ECO:0000259" key="2">
    <source>
        <dbReference type="PROSITE" id="PS50006"/>
    </source>
</evidence>
<dbReference type="GO" id="GO:0004672">
    <property type="term" value="F:protein kinase activity"/>
    <property type="evidence" value="ECO:0007669"/>
    <property type="project" value="InterPro"/>
</dbReference>
<dbReference type="OrthoDB" id="74764at2759"/>
<dbReference type="InterPro" id="IPR000253">
    <property type="entry name" value="FHA_dom"/>
</dbReference>
<proteinExistence type="inferred from homology"/>
<keyword evidence="5" id="KW-1185">Reference proteome</keyword>
<dbReference type="Gene3D" id="2.60.200.20">
    <property type="match status" value="1"/>
</dbReference>
<dbReference type="GO" id="GO:0005524">
    <property type="term" value="F:ATP binding"/>
    <property type="evidence" value="ECO:0007669"/>
    <property type="project" value="InterPro"/>
</dbReference>
<reference evidence="4 5" key="1">
    <citation type="submission" date="2020-07" db="EMBL/GenBank/DDBJ databases">
        <title>The yeast mating-type switching endonuclease HO is a domesticated member of an unorthodox homing genetic element family.</title>
        <authorList>
            <person name="Coughlan A.Y."/>
            <person name="Lombardi L."/>
            <person name="Braun-Galleani S."/>
            <person name="Martos A.R."/>
            <person name="Galeote V."/>
            <person name="Bigey F."/>
            <person name="Dequin S."/>
            <person name="Byrne K.P."/>
            <person name="Wolfe K.H."/>
        </authorList>
    </citation>
    <scope>NUCLEOTIDE SEQUENCE [LARGE SCALE GENOMIC DNA]</scope>
    <source>
        <strain evidence="4 5">NRRL Y-6702</strain>
    </source>
</reference>
<dbReference type="SUPFAM" id="SSF56112">
    <property type="entry name" value="Protein kinase-like (PK-like)"/>
    <property type="match status" value="1"/>
</dbReference>
<feature type="domain" description="Protein kinase" evidence="3">
    <location>
        <begin position="149"/>
        <end position="435"/>
    </location>
</feature>
<dbReference type="Proteomes" id="UP000509704">
    <property type="component" value="Chromosome 5"/>
</dbReference>
<dbReference type="GeneID" id="59236905"/>
<gene>
    <name evidence="4" type="ORF">HG535_0E02470</name>
</gene>
<dbReference type="InterPro" id="IPR011009">
    <property type="entry name" value="Kinase-like_dom_sf"/>
</dbReference>
<dbReference type="SMART" id="SM00240">
    <property type="entry name" value="FHA"/>
    <property type="match status" value="1"/>
</dbReference>
<protein>
    <recommendedName>
        <fullName evidence="6">Protein kinase domain-containing protein</fullName>
    </recommendedName>
</protein>
<dbReference type="AlphaFoldDB" id="A0A7H9B3U4"/>
<dbReference type="InterPro" id="IPR000719">
    <property type="entry name" value="Prot_kinase_dom"/>
</dbReference>
<dbReference type="PANTHER" id="PTHR24347">
    <property type="entry name" value="SERINE/THREONINE-PROTEIN KINASE"/>
    <property type="match status" value="1"/>
</dbReference>
<dbReference type="KEGG" id="zmk:HG535_0E02470"/>
<dbReference type="SMART" id="SM00220">
    <property type="entry name" value="S_TKc"/>
    <property type="match status" value="1"/>
</dbReference>
<dbReference type="CDD" id="cd05117">
    <property type="entry name" value="STKc_CAMK"/>
    <property type="match status" value="1"/>
</dbReference>
<dbReference type="EMBL" id="CP058608">
    <property type="protein sequence ID" value="QLG73163.1"/>
    <property type="molecule type" value="Genomic_DNA"/>
</dbReference>
<feature type="domain" description="FHA" evidence="2">
    <location>
        <begin position="43"/>
        <end position="98"/>
    </location>
</feature>
<dbReference type="PROSITE" id="PS50011">
    <property type="entry name" value="PROTEIN_KINASE_DOM"/>
    <property type="match status" value="1"/>
</dbReference>
<dbReference type="CDD" id="cd22670">
    <property type="entry name" value="FHA_MEK1-like"/>
    <property type="match status" value="1"/>
</dbReference>
<dbReference type="PROSITE" id="PS50006">
    <property type="entry name" value="FHA_DOMAIN"/>
    <property type="match status" value="1"/>
</dbReference>
<dbReference type="SUPFAM" id="SSF49879">
    <property type="entry name" value="SMAD/FHA domain"/>
    <property type="match status" value="1"/>
</dbReference>
<sequence>MSSAVQGFLELLRRPNELLDTDESPENLGGYGRRLEISRHNLLKLGRNEQECDFVCHDPAISSIHCVFWAVLFEEDSLPMCYVKDCSLNGTYLNGSLLKRDVAYLLTDGDKIDLQDENQVTFRFCTNKKAESDELIEQFGFEKKVQQWEVTSRVIGNGTFGHVLVAYKKRENISTVKELPKLYPENYAVKIIKLRPNKLNKEAKILLKLNHPNIIKVHHTYCDINDNLYIFQDLIPGGDLFSYLAKGDCLSSIPEAEALIIVYQILHALKYLHNQGIVHRDLKLDNILLCSPEPCTRIILADFGIAKDLSTAKSRMHTVVGTPEYCAPEVGFKADRKAYQSFSRAATLVQNGYDRKCDLWSLGVITHIMLTGISPFYGDGTERSIIQSTKIGKLTFTAKQWNTVADAAKSFVQKLLEIDVNKRLDSRQSLAHPWILKHHDQLEKIYFKKILKTSEKPILDIATTVLEPSWKRKLPKSVVVDHSLLNKKKRRNEI</sequence>
<accession>A0A7H9B3U4</accession>
<dbReference type="FunFam" id="1.10.510.10:FF:001021">
    <property type="entry name" value="Serine/threonine protein kinase"/>
    <property type="match status" value="1"/>
</dbReference>
<dbReference type="InterPro" id="IPR008271">
    <property type="entry name" value="Ser/Thr_kinase_AS"/>
</dbReference>
<evidence type="ECO:0000256" key="1">
    <source>
        <dbReference type="ARBA" id="ARBA00005575"/>
    </source>
</evidence>
<evidence type="ECO:0008006" key="6">
    <source>
        <dbReference type="Google" id="ProtNLM"/>
    </source>
</evidence>
<dbReference type="Gene3D" id="1.10.510.10">
    <property type="entry name" value="Transferase(Phosphotransferase) domain 1"/>
    <property type="match status" value="1"/>
</dbReference>
<evidence type="ECO:0000313" key="5">
    <source>
        <dbReference type="Proteomes" id="UP000509704"/>
    </source>
</evidence>